<dbReference type="CDD" id="cd06170">
    <property type="entry name" value="LuxR_C_like"/>
    <property type="match status" value="1"/>
</dbReference>
<reference evidence="8 9" key="1">
    <citation type="submission" date="2012-09" db="EMBL/GenBank/DDBJ databases">
        <title>Genome Sequence of alkane-degrading Bacterium Alcanivorax venustensis ISO4.</title>
        <authorList>
            <person name="Lai Q."/>
            <person name="Shao Z."/>
        </authorList>
    </citation>
    <scope>NUCLEOTIDE SEQUENCE [LARGE SCALE GENOMIC DNA]</scope>
    <source>
        <strain evidence="8 9">ISO4</strain>
    </source>
</reference>
<dbReference type="SMART" id="SM00448">
    <property type="entry name" value="REC"/>
    <property type="match status" value="1"/>
</dbReference>
<evidence type="ECO:0000256" key="4">
    <source>
        <dbReference type="ARBA" id="ARBA00023163"/>
    </source>
</evidence>
<proteinExistence type="predicted"/>
<dbReference type="RefSeq" id="WP_194856766.1">
    <property type="nucleotide sequence ID" value="NZ_ARXR01000043.1"/>
</dbReference>
<feature type="modified residue" description="4-aspartylphosphate" evidence="5">
    <location>
        <position position="54"/>
    </location>
</feature>
<comment type="caution">
    <text evidence="8">The sequence shown here is derived from an EMBL/GenBank/DDBJ whole genome shotgun (WGS) entry which is preliminary data.</text>
</comment>
<organism evidence="8 9">
    <name type="scientific">Alloalcanivorax venustensis ISO4</name>
    <dbReference type="NCBI Taxonomy" id="1177184"/>
    <lineage>
        <taxon>Bacteria</taxon>
        <taxon>Pseudomonadati</taxon>
        <taxon>Pseudomonadota</taxon>
        <taxon>Gammaproteobacteria</taxon>
        <taxon>Oceanospirillales</taxon>
        <taxon>Alcanivoracaceae</taxon>
        <taxon>Alloalcanivorax</taxon>
    </lineage>
</organism>
<dbReference type="Gene3D" id="3.40.50.2300">
    <property type="match status" value="1"/>
</dbReference>
<feature type="domain" description="Response regulatory" evidence="7">
    <location>
        <begin position="3"/>
        <end position="119"/>
    </location>
</feature>
<dbReference type="PROSITE" id="PS50043">
    <property type="entry name" value="HTH_LUXR_2"/>
    <property type="match status" value="1"/>
</dbReference>
<evidence type="ECO:0000256" key="3">
    <source>
        <dbReference type="ARBA" id="ARBA00023125"/>
    </source>
</evidence>
<dbReference type="Proteomes" id="UP000644441">
    <property type="component" value="Unassembled WGS sequence"/>
</dbReference>
<dbReference type="Pfam" id="PF00072">
    <property type="entry name" value="Response_reg"/>
    <property type="match status" value="1"/>
</dbReference>
<sequence>MQRILIIEDHRETREWLAGICRQAFGEPVIEEADTLARAQRLLDHDVPSLALVDLSLPDGSGLRVLERLSRQCPGTYSVVTTIFDDDQHLFRALRAGASGYLLKDQPQSSLVESLVGITGGRPPLSPGVARRILRHFHNSHGDTEPDNPLSEREEEVLTLLAKGLGRGEIADLLDMSVNTAASHTKAIYRKLNVSGRVEATLEATRLGIVNRRDEG</sequence>
<dbReference type="EMBL" id="ARXR01000043">
    <property type="protein sequence ID" value="MBF5054415.1"/>
    <property type="molecule type" value="Genomic_DNA"/>
</dbReference>
<dbReference type="PANTHER" id="PTHR43214:SF41">
    <property type="entry name" value="NITRATE_NITRITE RESPONSE REGULATOR PROTEIN NARP"/>
    <property type="match status" value="1"/>
</dbReference>
<evidence type="ECO:0000259" key="6">
    <source>
        <dbReference type="PROSITE" id="PS50043"/>
    </source>
</evidence>
<dbReference type="Pfam" id="PF00196">
    <property type="entry name" value="GerE"/>
    <property type="match status" value="1"/>
</dbReference>
<dbReference type="SMART" id="SM00421">
    <property type="entry name" value="HTH_LUXR"/>
    <property type="match status" value="1"/>
</dbReference>
<evidence type="ECO:0000256" key="5">
    <source>
        <dbReference type="PROSITE-ProRule" id="PRU00169"/>
    </source>
</evidence>
<gene>
    <name evidence="8" type="ORF">ISO4_03017</name>
</gene>
<keyword evidence="9" id="KW-1185">Reference proteome</keyword>
<evidence type="ECO:0000313" key="8">
    <source>
        <dbReference type="EMBL" id="MBF5054415.1"/>
    </source>
</evidence>
<dbReference type="SUPFAM" id="SSF52172">
    <property type="entry name" value="CheY-like"/>
    <property type="match status" value="1"/>
</dbReference>
<dbReference type="SUPFAM" id="SSF46894">
    <property type="entry name" value="C-terminal effector domain of the bipartite response regulators"/>
    <property type="match status" value="1"/>
</dbReference>
<dbReference type="InterPro" id="IPR039420">
    <property type="entry name" value="WalR-like"/>
</dbReference>
<dbReference type="InterPro" id="IPR001789">
    <property type="entry name" value="Sig_transdc_resp-reg_receiver"/>
</dbReference>
<dbReference type="PANTHER" id="PTHR43214">
    <property type="entry name" value="TWO-COMPONENT RESPONSE REGULATOR"/>
    <property type="match status" value="1"/>
</dbReference>
<dbReference type="PROSITE" id="PS50110">
    <property type="entry name" value="RESPONSE_REGULATORY"/>
    <property type="match status" value="1"/>
</dbReference>
<evidence type="ECO:0000256" key="1">
    <source>
        <dbReference type="ARBA" id="ARBA00022553"/>
    </source>
</evidence>
<dbReference type="PRINTS" id="PR00038">
    <property type="entry name" value="HTHLUXR"/>
</dbReference>
<dbReference type="CDD" id="cd17535">
    <property type="entry name" value="REC_NarL-like"/>
    <property type="match status" value="1"/>
</dbReference>
<feature type="domain" description="HTH luxR-type" evidence="6">
    <location>
        <begin position="143"/>
        <end position="208"/>
    </location>
</feature>
<evidence type="ECO:0000313" key="9">
    <source>
        <dbReference type="Proteomes" id="UP000644441"/>
    </source>
</evidence>
<evidence type="ECO:0000259" key="7">
    <source>
        <dbReference type="PROSITE" id="PS50110"/>
    </source>
</evidence>
<evidence type="ECO:0000256" key="2">
    <source>
        <dbReference type="ARBA" id="ARBA00023015"/>
    </source>
</evidence>
<keyword evidence="2" id="KW-0805">Transcription regulation</keyword>
<dbReference type="InterPro" id="IPR011006">
    <property type="entry name" value="CheY-like_superfamily"/>
</dbReference>
<keyword evidence="4" id="KW-0804">Transcription</keyword>
<name>A0ABS0AM79_9GAMM</name>
<dbReference type="InterPro" id="IPR058245">
    <property type="entry name" value="NreC/VraR/RcsB-like_REC"/>
</dbReference>
<dbReference type="InterPro" id="IPR000792">
    <property type="entry name" value="Tscrpt_reg_LuxR_C"/>
</dbReference>
<dbReference type="InterPro" id="IPR016032">
    <property type="entry name" value="Sig_transdc_resp-reg_C-effctor"/>
</dbReference>
<protein>
    <submittedName>
        <fullName evidence="8">LuxR family transcriptional regulator</fullName>
    </submittedName>
</protein>
<keyword evidence="1 5" id="KW-0597">Phosphoprotein</keyword>
<keyword evidence="3" id="KW-0238">DNA-binding</keyword>
<accession>A0ABS0AM79</accession>